<keyword evidence="1" id="KW-0812">Transmembrane</keyword>
<accession>A0A1L5FA19</accession>
<dbReference type="AlphaFoldDB" id="A0A1L5FA19"/>
<sequence length="77" mass="8758">MCVALVPAELGLLLFLGWKKNGKLSLRGVVHYMEKPLKKGTLIRLIFVLIIGLFIAAILLNPVDSFIYKRIFSWIPF</sequence>
<gene>
    <name evidence="2" type="ORF">BS101_14420</name>
</gene>
<proteinExistence type="predicted"/>
<protein>
    <submittedName>
        <fullName evidence="2">Uncharacterized protein</fullName>
    </submittedName>
</protein>
<dbReference type="Proteomes" id="UP000184604">
    <property type="component" value="Chromosome"/>
</dbReference>
<name>A0A1L5FA19_CLOKL</name>
<evidence type="ECO:0000313" key="3">
    <source>
        <dbReference type="Proteomes" id="UP000184604"/>
    </source>
</evidence>
<evidence type="ECO:0000313" key="2">
    <source>
        <dbReference type="EMBL" id="APM39842.1"/>
    </source>
</evidence>
<reference evidence="2 3" key="1">
    <citation type="submission" date="2016-12" db="EMBL/GenBank/DDBJ databases">
        <title>Complete genome sequence of Clostridium kluyveri JZZ isolated from the pit mud of a Chinese flavor liquor-making factory.</title>
        <authorList>
            <person name="Wang Y."/>
        </authorList>
    </citation>
    <scope>NUCLEOTIDE SEQUENCE [LARGE SCALE GENOMIC DNA]</scope>
    <source>
        <strain evidence="2 3">JZZ</strain>
    </source>
</reference>
<keyword evidence="1" id="KW-1133">Transmembrane helix</keyword>
<evidence type="ECO:0000256" key="1">
    <source>
        <dbReference type="SAM" id="Phobius"/>
    </source>
</evidence>
<feature type="transmembrane region" description="Helical" evidence="1">
    <location>
        <begin position="41"/>
        <end position="60"/>
    </location>
</feature>
<keyword evidence="1" id="KW-0472">Membrane</keyword>
<dbReference type="EMBL" id="CP018335">
    <property type="protein sequence ID" value="APM39842.1"/>
    <property type="molecule type" value="Genomic_DNA"/>
</dbReference>
<organism evidence="2 3">
    <name type="scientific">Clostridium kluyveri</name>
    <dbReference type="NCBI Taxonomy" id="1534"/>
    <lineage>
        <taxon>Bacteria</taxon>
        <taxon>Bacillati</taxon>
        <taxon>Bacillota</taxon>
        <taxon>Clostridia</taxon>
        <taxon>Eubacteriales</taxon>
        <taxon>Clostridiaceae</taxon>
        <taxon>Clostridium</taxon>
    </lineage>
</organism>